<dbReference type="RefSeq" id="WP_092286049.1">
    <property type="nucleotide sequence ID" value="NZ_FOPJ01000009.1"/>
</dbReference>
<dbReference type="STRING" id="185761.SAMN05660282_01511"/>
<protein>
    <submittedName>
        <fullName evidence="4">Predicted transcriptional regulator with C-terminal CBS domains</fullName>
    </submittedName>
</protein>
<dbReference type="SMART" id="SM00116">
    <property type="entry name" value="CBS"/>
    <property type="match status" value="1"/>
</dbReference>
<reference evidence="4 5" key="1">
    <citation type="submission" date="2016-10" db="EMBL/GenBank/DDBJ databases">
        <authorList>
            <person name="de Groot N.N."/>
        </authorList>
    </citation>
    <scope>NUCLEOTIDE SEQUENCE [LARGE SCALE GENOMIC DNA]</scope>
    <source>
        <strain>J11</strain>
        <strain evidence="5">PG 39</strain>
    </source>
</reference>
<feature type="region of interest" description="Disordered" evidence="2">
    <location>
        <begin position="1"/>
        <end position="24"/>
    </location>
</feature>
<dbReference type="Gene3D" id="3.10.580.10">
    <property type="entry name" value="CBS-domain"/>
    <property type="match status" value="1"/>
</dbReference>
<dbReference type="InterPro" id="IPR000644">
    <property type="entry name" value="CBS_dom"/>
</dbReference>
<dbReference type="InterPro" id="IPR046342">
    <property type="entry name" value="CBS_dom_sf"/>
</dbReference>
<organism evidence="4 5">
    <name type="scientific">Corynebacterium spheniscorum</name>
    <dbReference type="NCBI Taxonomy" id="185761"/>
    <lineage>
        <taxon>Bacteria</taxon>
        <taxon>Bacillati</taxon>
        <taxon>Actinomycetota</taxon>
        <taxon>Actinomycetes</taxon>
        <taxon>Mycobacteriales</taxon>
        <taxon>Corynebacteriaceae</taxon>
        <taxon>Corynebacterium</taxon>
    </lineage>
</organism>
<dbReference type="PROSITE" id="PS51371">
    <property type="entry name" value="CBS"/>
    <property type="match status" value="1"/>
</dbReference>
<keyword evidence="5" id="KW-1185">Reference proteome</keyword>
<dbReference type="SUPFAM" id="SSF54631">
    <property type="entry name" value="CBS-domain pair"/>
    <property type="match status" value="1"/>
</dbReference>
<evidence type="ECO:0000313" key="4">
    <source>
        <dbReference type="EMBL" id="SFG65193.1"/>
    </source>
</evidence>
<evidence type="ECO:0000313" key="5">
    <source>
        <dbReference type="Proteomes" id="UP000199065"/>
    </source>
</evidence>
<evidence type="ECO:0000256" key="2">
    <source>
        <dbReference type="SAM" id="MobiDB-lite"/>
    </source>
</evidence>
<dbReference type="CDD" id="cd02205">
    <property type="entry name" value="CBS_pair_SF"/>
    <property type="match status" value="1"/>
</dbReference>
<evidence type="ECO:0000259" key="3">
    <source>
        <dbReference type="PROSITE" id="PS51371"/>
    </source>
</evidence>
<dbReference type="OrthoDB" id="4417510at2"/>
<dbReference type="EMBL" id="FOPJ01000009">
    <property type="protein sequence ID" value="SFG65193.1"/>
    <property type="molecule type" value="Genomic_DNA"/>
</dbReference>
<accession>A0A1I2TK50</accession>
<feature type="domain" description="CBS" evidence="3">
    <location>
        <begin position="126"/>
        <end position="185"/>
    </location>
</feature>
<proteinExistence type="predicted"/>
<gene>
    <name evidence="4" type="ORF">SAMN05660282_01511</name>
</gene>
<dbReference type="Proteomes" id="UP000199065">
    <property type="component" value="Unassembled WGS sequence"/>
</dbReference>
<evidence type="ECO:0000256" key="1">
    <source>
        <dbReference type="PROSITE-ProRule" id="PRU00703"/>
    </source>
</evidence>
<keyword evidence="1" id="KW-0129">CBS domain</keyword>
<name>A0A1I2TK50_9CORY</name>
<sequence length="267" mass="29548">MDKSEQASDTKAKATEAKNKRTSTENRAVPFLAAFNDIEQHFRAHFQAKHSEGFGNLVRRAEDKHLISEGQARLLHEFADLRNCISHGSYGEDLRPIAEPLPEAVREISHLRDLITHPPLALSVLGNHEVITLYPDSPIADAFNLIRDKGISQFPVYDQGKFLALLSTNTIARWVAKDYTRGLDGATVGEVLECAETSETVGFLNRHSTVREVLEYFTTPTKAKGGGIPTAIILTEHGKRTQKPFRIITRGDLPTLVEAVEINAAEG</sequence>
<dbReference type="AlphaFoldDB" id="A0A1I2TK50"/>
<dbReference type="Pfam" id="PF00571">
    <property type="entry name" value="CBS"/>
    <property type="match status" value="1"/>
</dbReference>